<dbReference type="InterPro" id="IPR007433">
    <property type="entry name" value="DUF481"/>
</dbReference>
<accession>A0A2K9F310</accession>
<evidence type="ECO:0000313" key="2">
    <source>
        <dbReference type="EMBL" id="AUH34752.1"/>
    </source>
</evidence>
<keyword evidence="1" id="KW-0732">Signal</keyword>
<dbReference type="Pfam" id="PF04338">
    <property type="entry name" value="DUF481"/>
    <property type="match status" value="1"/>
</dbReference>
<dbReference type="KEGG" id="paro:CUV01_16400"/>
<reference evidence="2 3" key="1">
    <citation type="submission" date="2017-12" db="EMBL/GenBank/DDBJ databases">
        <authorList>
            <person name="Hurst M.R.H."/>
        </authorList>
    </citation>
    <scope>NUCLEOTIDE SEQUENCE [LARGE SCALE GENOMIC DNA]</scope>
    <source>
        <strain evidence="2 3">BM15</strain>
    </source>
</reference>
<dbReference type="RefSeq" id="WP_101461412.1">
    <property type="nucleotide sequence ID" value="NZ_CP025408.1"/>
</dbReference>
<dbReference type="OrthoDB" id="7631035at2"/>
<feature type="signal peptide" evidence="1">
    <location>
        <begin position="1"/>
        <end position="23"/>
    </location>
</feature>
<evidence type="ECO:0000256" key="1">
    <source>
        <dbReference type="SAM" id="SignalP"/>
    </source>
</evidence>
<keyword evidence="3" id="KW-1185">Reference proteome</keyword>
<gene>
    <name evidence="2" type="ORF">CUV01_16400</name>
</gene>
<organism evidence="2 3">
    <name type="scientific">Paracoccus tegillarcae</name>
    <dbReference type="NCBI Taxonomy" id="1529068"/>
    <lineage>
        <taxon>Bacteria</taxon>
        <taxon>Pseudomonadati</taxon>
        <taxon>Pseudomonadota</taxon>
        <taxon>Alphaproteobacteria</taxon>
        <taxon>Rhodobacterales</taxon>
        <taxon>Paracoccaceae</taxon>
        <taxon>Paracoccus</taxon>
    </lineage>
</organism>
<sequence length="293" mass="31669">MKNVAILAGASAIFAALSVPAFAQSEMATGSTAAGVSAIDDQITDIEDAVQDDFDRQNDADRFGPADRRQGLFGNMSLTYSGDTGSNRVDDDGQQDLAVAGRISYNQGVFAQSVGVLIEYSEDEAESSNDKQEVTAIYDAQYYFNDRFYAFGLGRIAVDGEAMAGELDRDGFLGVGPGYRIINTADTAWRVQAGVGVSYSRRPNEDSDTEIGYIASSRFYHRFNDNVFLTNDTDYITSDARDLATNSFGLGLRMSESLATKVSYDTRYENTKAASGDSSDTENSLGVSIVYGF</sequence>
<dbReference type="Proteomes" id="UP000233742">
    <property type="component" value="Chromosome"/>
</dbReference>
<feature type="chain" id="PRO_5014662341" evidence="1">
    <location>
        <begin position="24"/>
        <end position="293"/>
    </location>
</feature>
<protein>
    <submittedName>
        <fullName evidence="2">DUF481 domain-containing protein</fullName>
    </submittedName>
</protein>
<dbReference type="EMBL" id="CP025408">
    <property type="protein sequence ID" value="AUH34752.1"/>
    <property type="molecule type" value="Genomic_DNA"/>
</dbReference>
<evidence type="ECO:0000313" key="3">
    <source>
        <dbReference type="Proteomes" id="UP000233742"/>
    </source>
</evidence>
<proteinExistence type="predicted"/>
<name>A0A2K9F310_9RHOB</name>
<dbReference type="AlphaFoldDB" id="A0A2K9F310"/>